<sequence>MKNAKILSVIAVIFIIAGISAKFFMPSLFYGYIYPFSRIKGSVSITVDGKNIPLSDCKISCIHQDKKEKAHVIGSRLSTRAGKYGRYKFIIEHDGIEIPFYFYQSNSWNCEKFELSFSVDTEKRTISCTGWTRGLDEKGFKEEKLDIVRTITFDDISPEGIGISSV</sequence>
<keyword evidence="1" id="KW-0472">Membrane</keyword>
<dbReference type="Proteomes" id="UP000245720">
    <property type="component" value="Unassembled WGS sequence"/>
</dbReference>
<accession>A0A315XWR8</accession>
<keyword evidence="1" id="KW-0812">Transmembrane</keyword>
<organism evidence="2 3">
    <name type="scientific">Ruminococcus flavefaciens</name>
    <dbReference type="NCBI Taxonomy" id="1265"/>
    <lineage>
        <taxon>Bacteria</taxon>
        <taxon>Bacillati</taxon>
        <taxon>Bacillota</taxon>
        <taxon>Clostridia</taxon>
        <taxon>Eubacteriales</taxon>
        <taxon>Oscillospiraceae</taxon>
        <taxon>Ruminococcus</taxon>
    </lineage>
</organism>
<keyword evidence="1" id="KW-1133">Transmembrane helix</keyword>
<dbReference type="EMBL" id="QGDI01000008">
    <property type="protein sequence ID" value="PWJ11825.1"/>
    <property type="molecule type" value="Genomic_DNA"/>
</dbReference>
<gene>
    <name evidence="2" type="ORF">IE37_02089</name>
</gene>
<evidence type="ECO:0000313" key="2">
    <source>
        <dbReference type="EMBL" id="PWJ11825.1"/>
    </source>
</evidence>
<name>A0A315XWR8_RUMFL</name>
<proteinExistence type="predicted"/>
<reference evidence="2 3" key="1">
    <citation type="submission" date="2018-05" db="EMBL/GenBank/DDBJ databases">
        <title>The Hungate 1000. A catalogue of reference genomes from the rumen microbiome.</title>
        <authorList>
            <person name="Kelly W."/>
        </authorList>
    </citation>
    <scope>NUCLEOTIDE SEQUENCE [LARGE SCALE GENOMIC DNA]</scope>
    <source>
        <strain evidence="2 3">SAb67</strain>
    </source>
</reference>
<feature type="transmembrane region" description="Helical" evidence="1">
    <location>
        <begin position="6"/>
        <end position="33"/>
    </location>
</feature>
<dbReference type="OrthoDB" id="9946648at2"/>
<comment type="caution">
    <text evidence="2">The sequence shown here is derived from an EMBL/GenBank/DDBJ whole genome shotgun (WGS) entry which is preliminary data.</text>
</comment>
<evidence type="ECO:0000313" key="3">
    <source>
        <dbReference type="Proteomes" id="UP000245720"/>
    </source>
</evidence>
<evidence type="ECO:0000256" key="1">
    <source>
        <dbReference type="SAM" id="Phobius"/>
    </source>
</evidence>
<dbReference type="AlphaFoldDB" id="A0A315XWR8"/>
<dbReference type="RefSeq" id="WP_109726851.1">
    <property type="nucleotide sequence ID" value="NZ_QGDI01000008.1"/>
</dbReference>
<protein>
    <submittedName>
        <fullName evidence="2">Uncharacterized protein</fullName>
    </submittedName>
</protein>